<dbReference type="GO" id="GO:0005886">
    <property type="term" value="C:plasma membrane"/>
    <property type="evidence" value="ECO:0007669"/>
    <property type="project" value="UniProtKB-SubCell"/>
</dbReference>
<evidence type="ECO:0000256" key="5">
    <source>
        <dbReference type="ARBA" id="ARBA00022692"/>
    </source>
</evidence>
<feature type="transmembrane region" description="Helical" evidence="8">
    <location>
        <begin position="206"/>
        <end position="225"/>
    </location>
</feature>
<dbReference type="EMBL" id="BMJB01000001">
    <property type="protein sequence ID" value="GGA61314.1"/>
    <property type="molecule type" value="Genomic_DNA"/>
</dbReference>
<dbReference type="Pfam" id="PF13231">
    <property type="entry name" value="PMT_2"/>
    <property type="match status" value="1"/>
</dbReference>
<dbReference type="InterPro" id="IPR050297">
    <property type="entry name" value="LipidA_mod_glycosyltrf_83"/>
</dbReference>
<evidence type="ECO:0000256" key="2">
    <source>
        <dbReference type="ARBA" id="ARBA00022475"/>
    </source>
</evidence>
<dbReference type="AlphaFoldDB" id="A0A916RL14"/>
<keyword evidence="6 8" id="KW-1133">Transmembrane helix</keyword>
<dbReference type="PANTHER" id="PTHR33908:SF11">
    <property type="entry name" value="MEMBRANE PROTEIN"/>
    <property type="match status" value="1"/>
</dbReference>
<name>A0A916RL14_9BACT</name>
<gene>
    <name evidence="10" type="ORF">GCM10011507_10990</name>
</gene>
<keyword evidence="5 8" id="KW-0812">Transmembrane</keyword>
<feature type="transmembrane region" description="Helical" evidence="8">
    <location>
        <begin position="170"/>
        <end position="194"/>
    </location>
</feature>
<dbReference type="Proteomes" id="UP000648801">
    <property type="component" value="Unassembled WGS sequence"/>
</dbReference>
<evidence type="ECO:0000313" key="11">
    <source>
        <dbReference type="Proteomes" id="UP000648801"/>
    </source>
</evidence>
<accession>A0A916RL14</accession>
<keyword evidence="7 8" id="KW-0472">Membrane</keyword>
<feature type="transmembrane region" description="Helical" evidence="8">
    <location>
        <begin position="120"/>
        <end position="145"/>
    </location>
</feature>
<dbReference type="GO" id="GO:0016763">
    <property type="term" value="F:pentosyltransferase activity"/>
    <property type="evidence" value="ECO:0007669"/>
    <property type="project" value="TreeGrafter"/>
</dbReference>
<proteinExistence type="predicted"/>
<feature type="domain" description="Glycosyltransferase RgtA/B/C/D-like" evidence="9">
    <location>
        <begin position="2"/>
        <end position="134"/>
    </location>
</feature>
<sequence length="449" mass="49687">MALVVLSIVASCAAVTVIYVLARDWFGPSAAVFAGILFLFSPLVWFHGTVALTYIVEAFFSALCGYLFWQIDNGRETFIIPAGIVLGVAAGVRPSSLLFLAPLLLFSLRKAATGKLLKGMLALLLATLAWFIPMIVASGGARSYFESLTSLWLMVPSKGTVFNSSPANSIVRAITIVFIYLLCFGAASVVPIAARYRSVSADRDKRIFTLIWIVPALCFFTFGYLRFVNSGYLLLLSAPACIWLGYWADQWYQNARWSKPLKMAMIVLCALINTAIFVASPFYCSYRSVRQFEAELESVRTSLPRLGTPGNTLIVAFDSHFLGYRHAAYYLPDYLTIAYPVAHLRIGNRIFVMHQRDTGLLAQLPSTSCTRFVIFPLPAKGAEYQEYLKKFEAHLPPGDLRTVRLNDQDFVTGPVADLPLLFPDLGLSPEPGVYAQRHSSITPVNSRSH</sequence>
<evidence type="ECO:0000259" key="9">
    <source>
        <dbReference type="Pfam" id="PF13231"/>
    </source>
</evidence>
<feature type="transmembrane region" description="Helical" evidence="8">
    <location>
        <begin position="25"/>
        <end position="45"/>
    </location>
</feature>
<dbReference type="GO" id="GO:0009103">
    <property type="term" value="P:lipopolysaccharide biosynthetic process"/>
    <property type="evidence" value="ECO:0007669"/>
    <property type="project" value="UniProtKB-ARBA"/>
</dbReference>
<feature type="transmembrane region" description="Helical" evidence="8">
    <location>
        <begin position="52"/>
        <end position="71"/>
    </location>
</feature>
<keyword evidence="3" id="KW-0328">Glycosyltransferase</keyword>
<feature type="transmembrane region" description="Helical" evidence="8">
    <location>
        <begin position="261"/>
        <end position="283"/>
    </location>
</feature>
<evidence type="ECO:0000256" key="1">
    <source>
        <dbReference type="ARBA" id="ARBA00004651"/>
    </source>
</evidence>
<evidence type="ECO:0000313" key="10">
    <source>
        <dbReference type="EMBL" id="GGA61314.1"/>
    </source>
</evidence>
<keyword evidence="11" id="KW-1185">Reference proteome</keyword>
<dbReference type="InterPro" id="IPR038731">
    <property type="entry name" value="RgtA/B/C-like"/>
</dbReference>
<reference evidence="10" key="2">
    <citation type="submission" date="2020-09" db="EMBL/GenBank/DDBJ databases">
        <authorList>
            <person name="Sun Q."/>
            <person name="Zhou Y."/>
        </authorList>
    </citation>
    <scope>NUCLEOTIDE SEQUENCE</scope>
    <source>
        <strain evidence="10">CGMCC 1.15447</strain>
    </source>
</reference>
<organism evidence="10 11">
    <name type="scientific">Edaphobacter acidisoli</name>
    <dbReference type="NCBI Taxonomy" id="2040573"/>
    <lineage>
        <taxon>Bacteria</taxon>
        <taxon>Pseudomonadati</taxon>
        <taxon>Acidobacteriota</taxon>
        <taxon>Terriglobia</taxon>
        <taxon>Terriglobales</taxon>
        <taxon>Acidobacteriaceae</taxon>
        <taxon>Edaphobacter</taxon>
    </lineage>
</organism>
<comment type="caution">
    <text evidence="10">The sequence shown here is derived from an EMBL/GenBank/DDBJ whole genome shotgun (WGS) entry which is preliminary data.</text>
</comment>
<evidence type="ECO:0000256" key="4">
    <source>
        <dbReference type="ARBA" id="ARBA00022679"/>
    </source>
</evidence>
<reference evidence="10" key="1">
    <citation type="journal article" date="2014" name="Int. J. Syst. Evol. Microbiol.">
        <title>Complete genome sequence of Corynebacterium casei LMG S-19264T (=DSM 44701T), isolated from a smear-ripened cheese.</title>
        <authorList>
            <consortium name="US DOE Joint Genome Institute (JGI-PGF)"/>
            <person name="Walter F."/>
            <person name="Albersmeier A."/>
            <person name="Kalinowski J."/>
            <person name="Ruckert C."/>
        </authorList>
    </citation>
    <scope>NUCLEOTIDE SEQUENCE</scope>
    <source>
        <strain evidence="10">CGMCC 1.15447</strain>
    </source>
</reference>
<comment type="subcellular location">
    <subcellularLocation>
        <location evidence="1">Cell membrane</location>
        <topology evidence="1">Multi-pass membrane protein</topology>
    </subcellularLocation>
</comment>
<evidence type="ECO:0000256" key="8">
    <source>
        <dbReference type="SAM" id="Phobius"/>
    </source>
</evidence>
<evidence type="ECO:0000256" key="7">
    <source>
        <dbReference type="ARBA" id="ARBA00023136"/>
    </source>
</evidence>
<evidence type="ECO:0000256" key="6">
    <source>
        <dbReference type="ARBA" id="ARBA00022989"/>
    </source>
</evidence>
<protein>
    <recommendedName>
        <fullName evidence="9">Glycosyltransferase RgtA/B/C/D-like domain-containing protein</fullName>
    </recommendedName>
</protein>
<dbReference type="PANTHER" id="PTHR33908">
    <property type="entry name" value="MANNOSYLTRANSFERASE YKCB-RELATED"/>
    <property type="match status" value="1"/>
</dbReference>
<evidence type="ECO:0000256" key="3">
    <source>
        <dbReference type="ARBA" id="ARBA00022676"/>
    </source>
</evidence>
<feature type="transmembrane region" description="Helical" evidence="8">
    <location>
        <begin position="77"/>
        <end position="108"/>
    </location>
</feature>
<keyword evidence="4" id="KW-0808">Transferase</keyword>
<keyword evidence="2" id="KW-1003">Cell membrane</keyword>